<comment type="caution">
    <text evidence="2">The sequence shown here is derived from an EMBL/GenBank/DDBJ whole genome shotgun (WGS) entry which is preliminary data.</text>
</comment>
<dbReference type="EMBL" id="JNVN01002988">
    <property type="protein sequence ID" value="KHJ31333.1"/>
    <property type="molecule type" value="Genomic_DNA"/>
</dbReference>
<evidence type="ECO:0000313" key="2">
    <source>
        <dbReference type="EMBL" id="KHJ31333.1"/>
    </source>
</evidence>
<evidence type="ECO:0000256" key="1">
    <source>
        <dbReference type="SAM" id="MobiDB-lite"/>
    </source>
</evidence>
<gene>
    <name evidence="2" type="ORF">EV44_g4074</name>
</gene>
<accession>A0A0B1NZF8</accession>
<evidence type="ECO:0000313" key="3">
    <source>
        <dbReference type="Proteomes" id="UP000030854"/>
    </source>
</evidence>
<protein>
    <submittedName>
        <fullName evidence="2">Putative eka-like protein</fullName>
    </submittedName>
</protein>
<dbReference type="Proteomes" id="UP000030854">
    <property type="component" value="Unassembled WGS sequence"/>
</dbReference>
<dbReference type="AlphaFoldDB" id="A0A0B1NZF8"/>
<feature type="region of interest" description="Disordered" evidence="1">
    <location>
        <begin position="1"/>
        <end position="23"/>
    </location>
</feature>
<name>A0A0B1NZF8_UNCNE</name>
<reference evidence="2 3" key="1">
    <citation type="journal article" date="2014" name="BMC Genomics">
        <title>Adaptive genomic structural variation in the grape powdery mildew pathogen, Erysiphe necator.</title>
        <authorList>
            <person name="Jones L."/>
            <person name="Riaz S."/>
            <person name="Morales-Cruz A."/>
            <person name="Amrine K.C."/>
            <person name="McGuire B."/>
            <person name="Gubler W.D."/>
            <person name="Walker M.A."/>
            <person name="Cantu D."/>
        </authorList>
    </citation>
    <scope>NUCLEOTIDE SEQUENCE [LARGE SCALE GENOMIC DNA]</scope>
    <source>
        <strain evidence="3">c</strain>
    </source>
</reference>
<sequence length="101" mass="11339">MVEAEIKRVTQASPTTVRPHGKTKAGASLQLWLAHFPRPHAHKVGFRIFDESGLALVYKHRQNILKCKRCLGFHFTRGCSRALACANCASTMYLTFKCKGH</sequence>
<dbReference type="HOGENOM" id="CLU_2348244_0_0_1"/>
<organism evidence="2 3">
    <name type="scientific">Uncinula necator</name>
    <name type="common">Grape powdery mildew</name>
    <dbReference type="NCBI Taxonomy" id="52586"/>
    <lineage>
        <taxon>Eukaryota</taxon>
        <taxon>Fungi</taxon>
        <taxon>Dikarya</taxon>
        <taxon>Ascomycota</taxon>
        <taxon>Pezizomycotina</taxon>
        <taxon>Leotiomycetes</taxon>
        <taxon>Erysiphales</taxon>
        <taxon>Erysiphaceae</taxon>
        <taxon>Erysiphe</taxon>
    </lineage>
</organism>
<proteinExistence type="predicted"/>
<keyword evidence="3" id="KW-1185">Reference proteome</keyword>